<proteinExistence type="predicted"/>
<dbReference type="Proteomes" id="UP001296104">
    <property type="component" value="Unassembled WGS sequence"/>
</dbReference>
<dbReference type="AlphaFoldDB" id="A0AAI8Z003"/>
<name>A0AAI8Z003_9PEZI</name>
<organism evidence="2 3">
    <name type="scientific">Lecanosticta acicola</name>
    <dbReference type="NCBI Taxonomy" id="111012"/>
    <lineage>
        <taxon>Eukaryota</taxon>
        <taxon>Fungi</taxon>
        <taxon>Dikarya</taxon>
        <taxon>Ascomycota</taxon>
        <taxon>Pezizomycotina</taxon>
        <taxon>Dothideomycetes</taxon>
        <taxon>Dothideomycetidae</taxon>
        <taxon>Mycosphaerellales</taxon>
        <taxon>Mycosphaerellaceae</taxon>
        <taxon>Lecanosticta</taxon>
    </lineage>
</organism>
<gene>
    <name evidence="2" type="ORF">LECACI_7A005095</name>
</gene>
<evidence type="ECO:0000313" key="2">
    <source>
        <dbReference type="EMBL" id="CAK4027745.1"/>
    </source>
</evidence>
<feature type="region of interest" description="Disordered" evidence="1">
    <location>
        <begin position="1"/>
        <end position="52"/>
    </location>
</feature>
<protein>
    <submittedName>
        <fullName evidence="2">Uncharacterized protein</fullName>
    </submittedName>
</protein>
<evidence type="ECO:0000313" key="3">
    <source>
        <dbReference type="Proteomes" id="UP001296104"/>
    </source>
</evidence>
<keyword evidence="3" id="KW-1185">Reference proteome</keyword>
<evidence type="ECO:0000256" key="1">
    <source>
        <dbReference type="SAM" id="MobiDB-lite"/>
    </source>
</evidence>
<feature type="compositionally biased region" description="Basic and acidic residues" evidence="1">
    <location>
        <begin position="244"/>
        <end position="255"/>
    </location>
</feature>
<dbReference type="EMBL" id="CAVMBE010000031">
    <property type="protein sequence ID" value="CAK4027745.1"/>
    <property type="molecule type" value="Genomic_DNA"/>
</dbReference>
<accession>A0AAI8Z003</accession>
<reference evidence="2" key="1">
    <citation type="submission" date="2023-11" db="EMBL/GenBank/DDBJ databases">
        <authorList>
            <person name="Alioto T."/>
            <person name="Alioto T."/>
            <person name="Gomez Garrido J."/>
        </authorList>
    </citation>
    <scope>NUCLEOTIDE SEQUENCE</scope>
</reference>
<sequence>MSSASDGKAVPFPDVDVDADEPPSYEVASVGTRSASDIHTNNTVTTTTTEKPARPTAALARNKTDDHLIQKVTAVSSQSSASGSSKPIIVSLERFEPAGLIRPGRVRPGGPPVSSEKDVILIHKSMTFVELEALLYKRSKIREVMPSRQSDQKSYSGVSLRTGRDKDEMWINVEDEQGWEAGRELLFTRDGSMLTYTLIVTAEDYAETEMERGNVARRAKAVRRYSMGVSNAGMQPGGPGSPGAREKKSEKCVVQ</sequence>
<comment type="caution">
    <text evidence="2">The sequence shown here is derived from an EMBL/GenBank/DDBJ whole genome shotgun (WGS) entry which is preliminary data.</text>
</comment>
<feature type="compositionally biased region" description="Low complexity" evidence="1">
    <location>
        <begin position="40"/>
        <end position="49"/>
    </location>
</feature>
<feature type="region of interest" description="Disordered" evidence="1">
    <location>
        <begin position="227"/>
        <end position="255"/>
    </location>
</feature>